<feature type="region of interest" description="Disordered" evidence="6">
    <location>
        <begin position="1"/>
        <end position="29"/>
    </location>
</feature>
<evidence type="ECO:0000256" key="7">
    <source>
        <dbReference type="SAM" id="Phobius"/>
    </source>
</evidence>
<gene>
    <name evidence="8" type="ORF">FY528_02000</name>
</gene>
<dbReference type="EMBL" id="VTHL01000001">
    <property type="protein sequence ID" value="TYZ14524.1"/>
    <property type="molecule type" value="Genomic_DNA"/>
</dbReference>
<name>A0A5D6VJH9_9BACT</name>
<dbReference type="PANTHER" id="PTHR30213">
    <property type="entry name" value="INNER MEMBRANE PROTEIN YHJD"/>
    <property type="match status" value="1"/>
</dbReference>
<evidence type="ECO:0000256" key="2">
    <source>
        <dbReference type="ARBA" id="ARBA00022475"/>
    </source>
</evidence>
<organism evidence="8 9">
    <name type="scientific">Hymenobacter lutimineralis</name>
    <dbReference type="NCBI Taxonomy" id="2606448"/>
    <lineage>
        <taxon>Bacteria</taxon>
        <taxon>Pseudomonadati</taxon>
        <taxon>Bacteroidota</taxon>
        <taxon>Cytophagia</taxon>
        <taxon>Cytophagales</taxon>
        <taxon>Hymenobacteraceae</taxon>
        <taxon>Hymenobacter</taxon>
    </lineage>
</organism>
<keyword evidence="2" id="KW-1003">Cell membrane</keyword>
<comment type="subcellular location">
    <subcellularLocation>
        <location evidence="1">Cell membrane</location>
        <topology evidence="1">Multi-pass membrane protein</topology>
    </subcellularLocation>
</comment>
<dbReference type="InterPro" id="IPR017039">
    <property type="entry name" value="Virul_fac_BrkB"/>
</dbReference>
<feature type="transmembrane region" description="Helical" evidence="7">
    <location>
        <begin position="100"/>
        <end position="122"/>
    </location>
</feature>
<evidence type="ECO:0000256" key="5">
    <source>
        <dbReference type="ARBA" id="ARBA00023136"/>
    </source>
</evidence>
<dbReference type="GO" id="GO:0005886">
    <property type="term" value="C:plasma membrane"/>
    <property type="evidence" value="ECO:0007669"/>
    <property type="project" value="UniProtKB-SubCell"/>
</dbReference>
<feature type="transmembrane region" description="Helical" evidence="7">
    <location>
        <begin position="212"/>
        <end position="236"/>
    </location>
</feature>
<feature type="transmembrane region" description="Helical" evidence="7">
    <location>
        <begin position="162"/>
        <end position="186"/>
    </location>
</feature>
<protein>
    <submittedName>
        <fullName evidence="8">YihY/virulence factor BrkB family protein</fullName>
    </submittedName>
</protein>
<keyword evidence="5 7" id="KW-0472">Membrane</keyword>
<evidence type="ECO:0000313" key="9">
    <source>
        <dbReference type="Proteomes" id="UP000322791"/>
    </source>
</evidence>
<dbReference type="PANTHER" id="PTHR30213:SF1">
    <property type="entry name" value="INNER MEMBRANE PROTEIN YHJD"/>
    <property type="match status" value="1"/>
</dbReference>
<keyword evidence="9" id="KW-1185">Reference proteome</keyword>
<feature type="transmembrane region" description="Helical" evidence="7">
    <location>
        <begin position="283"/>
        <end position="306"/>
    </location>
</feature>
<accession>A0A5D6VJH9</accession>
<dbReference type="AlphaFoldDB" id="A0A5D6VJH9"/>
<reference evidence="8 9" key="1">
    <citation type="submission" date="2019-08" db="EMBL/GenBank/DDBJ databases">
        <authorList>
            <person name="Seo M.-J."/>
        </authorList>
    </citation>
    <scope>NUCLEOTIDE SEQUENCE [LARGE SCALE GENOMIC DNA]</scope>
    <source>
        <strain evidence="8 9">KIGAM108</strain>
    </source>
</reference>
<evidence type="ECO:0000256" key="6">
    <source>
        <dbReference type="SAM" id="MobiDB-lite"/>
    </source>
</evidence>
<dbReference type="Pfam" id="PF03631">
    <property type="entry name" value="Virul_fac_BrkB"/>
    <property type="match status" value="1"/>
</dbReference>
<feature type="transmembrane region" description="Helical" evidence="7">
    <location>
        <begin position="248"/>
        <end position="271"/>
    </location>
</feature>
<evidence type="ECO:0000256" key="3">
    <source>
        <dbReference type="ARBA" id="ARBA00022692"/>
    </source>
</evidence>
<keyword evidence="3 7" id="KW-0812">Transmembrane</keyword>
<evidence type="ECO:0000313" key="8">
    <source>
        <dbReference type="EMBL" id="TYZ14524.1"/>
    </source>
</evidence>
<comment type="caution">
    <text evidence="8">The sequence shown here is derived from an EMBL/GenBank/DDBJ whole genome shotgun (WGS) entry which is preliminary data.</text>
</comment>
<sequence length="370" mass="40953">MTLRRSQPSGEADGAEASGGGSGWGTKSGESRYGRCRGAAYLRAMHPRPFAHRVGERPMAKVRAPGQPRPKVWTDFFWLLRKAAQELAANDPLRLGAATAFFTSFALPPILIILVQLLGSLYSTSLVRGLLLTKLANLLGSSAAELVQQILKNVTNVERSRLVSWLGFGFLLFIATTLFVVIQNSLNQLWNMRPRRTTKQLAKMLKERARSLGALLATALLSVLAFTSDTILALFADYIKDFDATFGYYLVQILNQVVSLLILAAWFAATFRNLSLAKVPWRAVLRGAVLTAVFIDIGEFILGHLLVQRNLGPIYGPASSLVLVLLFVFYSAMIFYFGACFTKVYAHYIGIDIRPKKSAVRYRLVDVTEE</sequence>
<evidence type="ECO:0000256" key="1">
    <source>
        <dbReference type="ARBA" id="ARBA00004651"/>
    </source>
</evidence>
<evidence type="ECO:0000256" key="4">
    <source>
        <dbReference type="ARBA" id="ARBA00022989"/>
    </source>
</evidence>
<feature type="transmembrane region" description="Helical" evidence="7">
    <location>
        <begin position="318"/>
        <end position="339"/>
    </location>
</feature>
<feature type="compositionally biased region" description="Gly residues" evidence="6">
    <location>
        <begin position="17"/>
        <end position="26"/>
    </location>
</feature>
<dbReference type="Proteomes" id="UP000322791">
    <property type="component" value="Unassembled WGS sequence"/>
</dbReference>
<keyword evidence="4 7" id="KW-1133">Transmembrane helix</keyword>
<proteinExistence type="predicted"/>